<evidence type="ECO:0000259" key="1">
    <source>
        <dbReference type="Pfam" id="PF18737"/>
    </source>
</evidence>
<keyword evidence="3" id="KW-1185">Reference proteome</keyword>
<proteinExistence type="predicted"/>
<protein>
    <recommendedName>
        <fullName evidence="1">MAE-28990/MAE-18760-like HEPN domain-containing protein</fullName>
    </recommendedName>
</protein>
<dbReference type="Proteomes" id="UP000287996">
    <property type="component" value="Unassembled WGS sequence"/>
</dbReference>
<feature type="domain" description="MAE-28990/MAE-18760-like HEPN" evidence="1">
    <location>
        <begin position="5"/>
        <end position="237"/>
    </location>
</feature>
<dbReference type="InterPro" id="IPR040788">
    <property type="entry name" value="HEPN_MAE_28990"/>
</dbReference>
<dbReference type="RefSeq" id="WP_126842505.1">
    <property type="nucleotide sequence ID" value="NZ_PIQH01000009.1"/>
</dbReference>
<dbReference type="EMBL" id="PIQH01000009">
    <property type="protein sequence ID" value="RUO78932.1"/>
    <property type="molecule type" value="Genomic_DNA"/>
</dbReference>
<dbReference type="Pfam" id="PF18737">
    <property type="entry name" value="HEPN_MAE_28990"/>
    <property type="match status" value="1"/>
</dbReference>
<gene>
    <name evidence="2" type="ORF">CWI84_10325</name>
</gene>
<sequence length="240" mass="27102">MELVKNTFDDRVSEIETFFELVAKLEVATGEGAANFQVSGLTYNIKPEQQKIMYSSIYLLLYNLVESTISTLIEAVERHSVSGINNDLKKLTVHMRSLYVKAITCPSEPLSYEKRLEKALELFEQVSKIKPVTMTIPPGGGGNWDTTEIKKFSKSLGIDLKPSRSLSTKVNKPFKNDKGPIRLVKELRNKLAHGSISFTECGSDVVSSDFRELIDIVKAYLTFVINEYEKFLTEKRFMAS</sequence>
<dbReference type="AlphaFoldDB" id="A0A432ZM30"/>
<accession>A0A432ZM30</accession>
<organism evidence="2 3">
    <name type="scientific">Idiomarina tyrosinivorans</name>
    <dbReference type="NCBI Taxonomy" id="1445662"/>
    <lineage>
        <taxon>Bacteria</taxon>
        <taxon>Pseudomonadati</taxon>
        <taxon>Pseudomonadota</taxon>
        <taxon>Gammaproteobacteria</taxon>
        <taxon>Alteromonadales</taxon>
        <taxon>Idiomarinaceae</taxon>
        <taxon>Idiomarina</taxon>
    </lineage>
</organism>
<comment type="caution">
    <text evidence="2">The sequence shown here is derived from an EMBL/GenBank/DDBJ whole genome shotgun (WGS) entry which is preliminary data.</text>
</comment>
<evidence type="ECO:0000313" key="3">
    <source>
        <dbReference type="Proteomes" id="UP000287996"/>
    </source>
</evidence>
<name>A0A432ZM30_9GAMM</name>
<reference evidence="2 3" key="1">
    <citation type="journal article" date="2011" name="Front. Microbiol.">
        <title>Genomic signatures of strain selection and enhancement in Bacillus atrophaeus var. globigii, a historical biowarfare simulant.</title>
        <authorList>
            <person name="Gibbons H.S."/>
            <person name="Broomall S.M."/>
            <person name="McNew L.A."/>
            <person name="Daligault H."/>
            <person name="Chapman C."/>
            <person name="Bruce D."/>
            <person name="Karavis M."/>
            <person name="Krepps M."/>
            <person name="McGregor P.A."/>
            <person name="Hong C."/>
            <person name="Park K.H."/>
            <person name="Akmal A."/>
            <person name="Feldman A."/>
            <person name="Lin J.S."/>
            <person name="Chang W.E."/>
            <person name="Higgs B.W."/>
            <person name="Demirev P."/>
            <person name="Lindquist J."/>
            <person name="Liem A."/>
            <person name="Fochler E."/>
            <person name="Read T.D."/>
            <person name="Tapia R."/>
            <person name="Johnson S."/>
            <person name="Bishop-Lilly K.A."/>
            <person name="Detter C."/>
            <person name="Han C."/>
            <person name="Sozhamannan S."/>
            <person name="Rosenzweig C.N."/>
            <person name="Skowronski E.W."/>
        </authorList>
    </citation>
    <scope>NUCLEOTIDE SEQUENCE [LARGE SCALE GENOMIC DNA]</scope>
    <source>
        <strain evidence="2 3">CC-PW-9</strain>
    </source>
</reference>
<evidence type="ECO:0000313" key="2">
    <source>
        <dbReference type="EMBL" id="RUO78932.1"/>
    </source>
</evidence>
<dbReference type="OrthoDB" id="571721at2"/>